<gene>
    <name evidence="3" type="primary">LOC121228955</name>
</gene>
<evidence type="ECO:0000313" key="2">
    <source>
        <dbReference type="Proteomes" id="UP000818029"/>
    </source>
</evidence>
<name>A0ABM3BLK6_GOSHI</name>
<dbReference type="SUPFAM" id="SSF50978">
    <property type="entry name" value="WD40 repeat-like"/>
    <property type="match status" value="1"/>
</dbReference>
<dbReference type="InterPro" id="IPR036322">
    <property type="entry name" value="WD40_repeat_dom_sf"/>
</dbReference>
<dbReference type="RefSeq" id="XP_040967934.1">
    <property type="nucleotide sequence ID" value="XM_041112000.1"/>
</dbReference>
<feature type="compositionally biased region" description="Polar residues" evidence="1">
    <location>
        <begin position="85"/>
        <end position="128"/>
    </location>
</feature>
<dbReference type="InterPro" id="IPR032567">
    <property type="entry name" value="RTL1-rel"/>
</dbReference>
<feature type="region of interest" description="Disordered" evidence="1">
    <location>
        <begin position="178"/>
        <end position="217"/>
    </location>
</feature>
<dbReference type="InterPro" id="IPR015943">
    <property type="entry name" value="WD40/YVTN_repeat-like_dom_sf"/>
</dbReference>
<dbReference type="SUPFAM" id="SSF56672">
    <property type="entry name" value="DNA/RNA polymerases"/>
    <property type="match status" value="1"/>
</dbReference>
<accession>A0ABM3BLK6</accession>
<dbReference type="PANTHER" id="PTHR15503:SF45">
    <property type="entry name" value="RNA-DIRECTED DNA POLYMERASE HOMOLOG"/>
    <property type="match status" value="1"/>
</dbReference>
<dbReference type="InterPro" id="IPR043502">
    <property type="entry name" value="DNA/RNA_pol_sf"/>
</dbReference>
<evidence type="ECO:0000256" key="1">
    <source>
        <dbReference type="SAM" id="MobiDB-lite"/>
    </source>
</evidence>
<dbReference type="GeneID" id="121228955"/>
<sequence length="502" mass="57131">MTVTEYEREFVRLSKYARECVSTEAIMCRRFEDRLNEDIQLLVGILELREFVVLVERACKVEKLVKEKRKAYNESRDSKKRQMGRSFQTSSKRSKEFPTQSNASVGFSNRNKNKQYTVSKAQTTSIASVGSARPNRPECSQCDRHHFNECRRNEIGYYKCGSLDHFIRSYPEMVEKDRDQGVRSGNAFSRSKPQKNPGSRASNRGVPRDFTVRSESRAPTRTFTIPAREEASSPNVITGTFSLHNILVVALIDLGSTHLYASVKLMSSMNMPVESGEPDSLPVLISCMTTEKYMRQRYESYLAFVLNAQESEVRIESVHVVCEYLDVFPEELPGLPPTKEVKFGIELVPSTAPISVAPYRMTPLELKELNVQLQELMDKGFKRLSYSLASAPVLFVKQKDRSMRFILTGCYDSLGRIWKQAGWCTHMPEGQSGAISSGEVVSTLVGHTQCLSYMVWPQHDTIYKASWDHSIRKWGVGTGKDLSDILFYVLTGGKWNRKNQLH</sequence>
<feature type="compositionally biased region" description="Basic and acidic residues" evidence="1">
    <location>
        <begin position="206"/>
        <end position="217"/>
    </location>
</feature>
<dbReference type="Proteomes" id="UP000818029">
    <property type="component" value="Chromosome A05"/>
</dbReference>
<reference evidence="3" key="2">
    <citation type="submission" date="2025-08" db="UniProtKB">
        <authorList>
            <consortium name="RefSeq"/>
        </authorList>
    </citation>
    <scope>IDENTIFICATION</scope>
</reference>
<keyword evidence="2" id="KW-1185">Reference proteome</keyword>
<dbReference type="PANTHER" id="PTHR15503">
    <property type="entry name" value="LDOC1 RELATED"/>
    <property type="match status" value="1"/>
</dbReference>
<feature type="region of interest" description="Disordered" evidence="1">
    <location>
        <begin position="70"/>
        <end position="140"/>
    </location>
</feature>
<evidence type="ECO:0008006" key="4">
    <source>
        <dbReference type="Google" id="ProtNLM"/>
    </source>
</evidence>
<dbReference type="Pfam" id="PF08284">
    <property type="entry name" value="RVP_2"/>
    <property type="match status" value="1"/>
</dbReference>
<reference evidence="2" key="1">
    <citation type="journal article" date="2020" name="Nat. Genet.">
        <title>Genomic diversifications of five Gossypium allopolyploid species and their impact on cotton improvement.</title>
        <authorList>
            <person name="Chen Z.J."/>
            <person name="Sreedasyam A."/>
            <person name="Ando A."/>
            <person name="Song Q."/>
            <person name="De Santiago L.M."/>
            <person name="Hulse-Kemp A.M."/>
            <person name="Ding M."/>
            <person name="Ye W."/>
            <person name="Kirkbride R.C."/>
            <person name="Jenkins J."/>
            <person name="Plott C."/>
            <person name="Lovell J."/>
            <person name="Lin Y.M."/>
            <person name="Vaughn R."/>
            <person name="Liu B."/>
            <person name="Simpson S."/>
            <person name="Scheffler B.E."/>
            <person name="Wen L."/>
            <person name="Saski C.A."/>
            <person name="Grover C.E."/>
            <person name="Hu G."/>
            <person name="Conover J.L."/>
            <person name="Carlson J.W."/>
            <person name="Shu S."/>
            <person name="Boston L.B."/>
            <person name="Williams M."/>
            <person name="Peterson D.G."/>
            <person name="McGee K."/>
            <person name="Jones D.C."/>
            <person name="Wendel J.F."/>
            <person name="Stelly D.M."/>
            <person name="Grimwood J."/>
            <person name="Schmutz J."/>
        </authorList>
    </citation>
    <scope>NUCLEOTIDE SEQUENCE [LARGE SCALE GENOMIC DNA]</scope>
    <source>
        <strain evidence="2">cv. TM-1</strain>
    </source>
</reference>
<proteinExistence type="predicted"/>
<dbReference type="Gene3D" id="2.130.10.10">
    <property type="entry name" value="YVTN repeat-like/Quinoprotein amine dehydrogenase"/>
    <property type="match status" value="1"/>
</dbReference>
<evidence type="ECO:0000313" key="3">
    <source>
        <dbReference type="RefSeq" id="XP_040967934.1"/>
    </source>
</evidence>
<protein>
    <recommendedName>
        <fullName evidence="4">Gag-Pol polyprotein</fullName>
    </recommendedName>
</protein>
<feature type="compositionally biased region" description="Polar residues" evidence="1">
    <location>
        <begin position="186"/>
        <end position="202"/>
    </location>
</feature>
<organism evidence="2 3">
    <name type="scientific">Gossypium hirsutum</name>
    <name type="common">Upland cotton</name>
    <name type="synonym">Gossypium mexicanum</name>
    <dbReference type="NCBI Taxonomy" id="3635"/>
    <lineage>
        <taxon>Eukaryota</taxon>
        <taxon>Viridiplantae</taxon>
        <taxon>Streptophyta</taxon>
        <taxon>Embryophyta</taxon>
        <taxon>Tracheophyta</taxon>
        <taxon>Spermatophyta</taxon>
        <taxon>Magnoliopsida</taxon>
        <taxon>eudicotyledons</taxon>
        <taxon>Gunneridae</taxon>
        <taxon>Pentapetalae</taxon>
        <taxon>rosids</taxon>
        <taxon>malvids</taxon>
        <taxon>Malvales</taxon>
        <taxon>Malvaceae</taxon>
        <taxon>Malvoideae</taxon>
        <taxon>Gossypium</taxon>
    </lineage>
</organism>
<dbReference type="Gene3D" id="3.10.10.10">
    <property type="entry name" value="HIV Type 1 Reverse Transcriptase, subunit A, domain 1"/>
    <property type="match status" value="1"/>
</dbReference>